<evidence type="ECO:0000313" key="2">
    <source>
        <dbReference type="EMBL" id="JAE34591.1"/>
    </source>
</evidence>
<dbReference type="AlphaFoldDB" id="A0A0A9HID3"/>
<evidence type="ECO:0000256" key="1">
    <source>
        <dbReference type="SAM" id="MobiDB-lite"/>
    </source>
</evidence>
<proteinExistence type="predicted"/>
<accession>A0A0A9HID3</accession>
<dbReference type="EMBL" id="GBRH01163305">
    <property type="protein sequence ID" value="JAE34591.1"/>
    <property type="molecule type" value="Transcribed_RNA"/>
</dbReference>
<feature type="region of interest" description="Disordered" evidence="1">
    <location>
        <begin position="1"/>
        <end position="21"/>
    </location>
</feature>
<reference evidence="2" key="1">
    <citation type="submission" date="2014-09" db="EMBL/GenBank/DDBJ databases">
        <authorList>
            <person name="Magalhaes I.L.F."/>
            <person name="Oliveira U."/>
            <person name="Santos F.R."/>
            <person name="Vidigal T.H.D.A."/>
            <person name="Brescovit A.D."/>
            <person name="Santos A.J."/>
        </authorList>
    </citation>
    <scope>NUCLEOTIDE SEQUENCE</scope>
    <source>
        <tissue evidence="2">Shoot tissue taken approximately 20 cm above the soil surface</tissue>
    </source>
</reference>
<reference evidence="2" key="2">
    <citation type="journal article" date="2015" name="Data Brief">
        <title>Shoot transcriptome of the giant reed, Arundo donax.</title>
        <authorList>
            <person name="Barrero R.A."/>
            <person name="Guerrero F.D."/>
            <person name="Moolhuijzen P."/>
            <person name="Goolsby J.A."/>
            <person name="Tidwell J."/>
            <person name="Bellgard S.E."/>
            <person name="Bellgard M.I."/>
        </authorList>
    </citation>
    <scope>NUCLEOTIDE SEQUENCE</scope>
    <source>
        <tissue evidence="2">Shoot tissue taken approximately 20 cm above the soil surface</tissue>
    </source>
</reference>
<protein>
    <submittedName>
        <fullName evidence="2">Uncharacterized protein</fullName>
    </submittedName>
</protein>
<sequence length="21" mass="2237">MRGSLTSSRGLGLELTRTLST</sequence>
<organism evidence="2">
    <name type="scientific">Arundo donax</name>
    <name type="common">Giant reed</name>
    <name type="synonym">Donax arundinaceus</name>
    <dbReference type="NCBI Taxonomy" id="35708"/>
    <lineage>
        <taxon>Eukaryota</taxon>
        <taxon>Viridiplantae</taxon>
        <taxon>Streptophyta</taxon>
        <taxon>Embryophyta</taxon>
        <taxon>Tracheophyta</taxon>
        <taxon>Spermatophyta</taxon>
        <taxon>Magnoliopsida</taxon>
        <taxon>Liliopsida</taxon>
        <taxon>Poales</taxon>
        <taxon>Poaceae</taxon>
        <taxon>PACMAD clade</taxon>
        <taxon>Arundinoideae</taxon>
        <taxon>Arundineae</taxon>
        <taxon>Arundo</taxon>
    </lineage>
</organism>
<name>A0A0A9HID3_ARUDO</name>